<dbReference type="EMBL" id="WTPW01000095">
    <property type="protein sequence ID" value="KAF0548785.1"/>
    <property type="molecule type" value="Genomic_DNA"/>
</dbReference>
<dbReference type="Gene3D" id="1.20.960.10">
    <property type="entry name" value="Mitochondrial outer membrane translocase complex, subunit Tom20 domain"/>
    <property type="match status" value="1"/>
</dbReference>
<gene>
    <name evidence="16" type="ORF">F8M41_025797</name>
</gene>
<dbReference type="Proteomes" id="UP000439903">
    <property type="component" value="Unassembled WGS sequence"/>
</dbReference>
<evidence type="ECO:0000256" key="14">
    <source>
        <dbReference type="PIRNR" id="PIRNR037707"/>
    </source>
</evidence>
<proteinExistence type="inferred from homology"/>
<feature type="transmembrane region" description="Helical" evidence="15">
    <location>
        <begin position="6"/>
        <end position="27"/>
    </location>
</feature>
<evidence type="ECO:0000313" key="16">
    <source>
        <dbReference type="EMBL" id="KAF0548785.1"/>
    </source>
</evidence>
<comment type="subcellular location">
    <subcellularLocation>
        <location evidence="1">Mitochondrion outer membrane</location>
        <topology evidence="1">Single-pass membrane protein</topology>
    </subcellularLocation>
</comment>
<evidence type="ECO:0000256" key="7">
    <source>
        <dbReference type="ARBA" id="ARBA00022989"/>
    </source>
</evidence>
<dbReference type="Pfam" id="PF02064">
    <property type="entry name" value="MAS20"/>
    <property type="match status" value="1"/>
</dbReference>
<evidence type="ECO:0000256" key="9">
    <source>
        <dbReference type="ARBA" id="ARBA00023136"/>
    </source>
</evidence>
<dbReference type="FunFam" id="1.20.960.10:FF:000002">
    <property type="entry name" value="Mitochondrial import receptor subunit TOM20"/>
    <property type="match status" value="1"/>
</dbReference>
<dbReference type="PRINTS" id="PR00351">
    <property type="entry name" value="OM20RECEPTOR"/>
</dbReference>
<dbReference type="PANTHER" id="PTHR12430:SF0">
    <property type="entry name" value="TRANSLOCASE OF OUTER MITOCHONDRIAL MEMBRANE 20"/>
    <property type="match status" value="1"/>
</dbReference>
<reference evidence="16 17" key="1">
    <citation type="journal article" date="2019" name="Environ. Microbiol.">
        <title>At the nexus of three kingdoms: the genome of the mycorrhizal fungus Gigaspora margarita provides insights into plant, endobacterial and fungal interactions.</title>
        <authorList>
            <person name="Venice F."/>
            <person name="Ghignone S."/>
            <person name="Salvioli di Fossalunga A."/>
            <person name="Amselem J."/>
            <person name="Novero M."/>
            <person name="Xianan X."/>
            <person name="Sedzielewska Toro K."/>
            <person name="Morin E."/>
            <person name="Lipzen A."/>
            <person name="Grigoriev I.V."/>
            <person name="Henrissat B."/>
            <person name="Martin F.M."/>
            <person name="Bonfante P."/>
        </authorList>
    </citation>
    <scope>NUCLEOTIDE SEQUENCE [LARGE SCALE GENOMIC DNA]</scope>
    <source>
        <strain evidence="16 17">BEG34</strain>
    </source>
</reference>
<dbReference type="PANTHER" id="PTHR12430">
    <property type="entry name" value="MITOCHONDRIAL IMPORT RECEPTOR SUBUNIT TOM20"/>
    <property type="match status" value="1"/>
</dbReference>
<evidence type="ECO:0000256" key="12">
    <source>
        <dbReference type="ARBA" id="ARBA00073975"/>
    </source>
</evidence>
<dbReference type="PIRSF" id="PIRSF037707">
    <property type="entry name" value="MAS20_rcpt"/>
    <property type="match status" value="1"/>
</dbReference>
<organism evidence="16 17">
    <name type="scientific">Gigaspora margarita</name>
    <dbReference type="NCBI Taxonomy" id="4874"/>
    <lineage>
        <taxon>Eukaryota</taxon>
        <taxon>Fungi</taxon>
        <taxon>Fungi incertae sedis</taxon>
        <taxon>Mucoromycota</taxon>
        <taxon>Glomeromycotina</taxon>
        <taxon>Glomeromycetes</taxon>
        <taxon>Diversisporales</taxon>
        <taxon>Gigasporaceae</taxon>
        <taxon>Gigaspora</taxon>
    </lineage>
</organism>
<dbReference type="SUPFAM" id="SSF47157">
    <property type="entry name" value="Mitochondrial import receptor subunit Tom20"/>
    <property type="match status" value="1"/>
</dbReference>
<sequence>MELRKSVLIGIGVLSVIGIGYIVYWDYMRHNNKEFRNKWKRGKKKAAKRRRAEVEVAKNRITTFVKKAVDEVSKESFPTDDAAKEKYFMDQVSNGETLLAEGKERHLDAALCFYKALKVYPNPVELIMIYQKTIPEAVINVIYEMMSFEVQNPNPD</sequence>
<evidence type="ECO:0000256" key="15">
    <source>
        <dbReference type="SAM" id="Phobius"/>
    </source>
</evidence>
<keyword evidence="8 14" id="KW-0496">Mitochondrion</keyword>
<evidence type="ECO:0000313" key="17">
    <source>
        <dbReference type="Proteomes" id="UP000439903"/>
    </source>
</evidence>
<keyword evidence="7 15" id="KW-1133">Transmembrane helix</keyword>
<comment type="similarity">
    <text evidence="2 14">Belongs to the Tom20 family.</text>
</comment>
<keyword evidence="3" id="KW-0813">Transport</keyword>
<keyword evidence="9 14" id="KW-0472">Membrane</keyword>
<name>A0A8H4AZV8_GIGMA</name>
<evidence type="ECO:0000256" key="2">
    <source>
        <dbReference type="ARBA" id="ARBA00005792"/>
    </source>
</evidence>
<evidence type="ECO:0000256" key="6">
    <source>
        <dbReference type="ARBA" id="ARBA00022927"/>
    </source>
</evidence>
<keyword evidence="6" id="KW-0653">Protein transport</keyword>
<keyword evidence="4 15" id="KW-0812">Transmembrane</keyword>
<accession>A0A8H4AZV8</accession>
<evidence type="ECO:0000256" key="10">
    <source>
        <dbReference type="ARBA" id="ARBA00042705"/>
    </source>
</evidence>
<evidence type="ECO:0000256" key="4">
    <source>
        <dbReference type="ARBA" id="ARBA00022692"/>
    </source>
</evidence>
<evidence type="ECO:0000256" key="13">
    <source>
        <dbReference type="ARBA" id="ARBA00080405"/>
    </source>
</evidence>
<dbReference type="GO" id="GO:0006605">
    <property type="term" value="P:protein targeting"/>
    <property type="evidence" value="ECO:0007669"/>
    <property type="project" value="InterPro"/>
</dbReference>
<evidence type="ECO:0000256" key="3">
    <source>
        <dbReference type="ARBA" id="ARBA00022448"/>
    </source>
</evidence>
<dbReference type="GO" id="GO:0030150">
    <property type="term" value="P:protein import into mitochondrial matrix"/>
    <property type="evidence" value="ECO:0007669"/>
    <property type="project" value="TreeGrafter"/>
</dbReference>
<dbReference type="InterPro" id="IPR023392">
    <property type="entry name" value="Tom20_dom_sf"/>
</dbReference>
<dbReference type="GO" id="GO:0016031">
    <property type="term" value="P:tRNA import into mitochondrion"/>
    <property type="evidence" value="ECO:0007669"/>
    <property type="project" value="TreeGrafter"/>
</dbReference>
<dbReference type="AlphaFoldDB" id="A0A8H4AZV8"/>
<evidence type="ECO:0000256" key="8">
    <source>
        <dbReference type="ARBA" id="ARBA00023128"/>
    </source>
</evidence>
<keyword evidence="5 14" id="KW-1000">Mitochondrion outer membrane</keyword>
<protein>
    <recommendedName>
        <fullName evidence="11">Mitochondrial import receptor subunit TOM20</fullName>
    </recommendedName>
    <alternativeName>
        <fullName evidence="10">Mitochondrial 20 kDa outer membrane protein</fullName>
    </alternativeName>
    <alternativeName>
        <fullName evidence="12">Mitochondrial import receptor subunit tom20</fullName>
    </alternativeName>
    <alternativeName>
        <fullName evidence="13">Translocase of outer membrane 20 kDa subunit</fullName>
    </alternativeName>
</protein>
<comment type="caution">
    <text evidence="16">The sequence shown here is derived from an EMBL/GenBank/DDBJ whole genome shotgun (WGS) entry which is preliminary data.</text>
</comment>
<dbReference type="GO" id="GO:0006886">
    <property type="term" value="P:intracellular protein transport"/>
    <property type="evidence" value="ECO:0007669"/>
    <property type="project" value="InterPro"/>
</dbReference>
<keyword evidence="17" id="KW-1185">Reference proteome</keyword>
<dbReference type="InterPro" id="IPR002056">
    <property type="entry name" value="MAS20"/>
</dbReference>
<evidence type="ECO:0000256" key="5">
    <source>
        <dbReference type="ARBA" id="ARBA00022787"/>
    </source>
</evidence>
<dbReference type="GO" id="GO:0008320">
    <property type="term" value="F:protein transmembrane transporter activity"/>
    <property type="evidence" value="ECO:0007669"/>
    <property type="project" value="TreeGrafter"/>
</dbReference>
<dbReference type="OrthoDB" id="2154253at2759"/>
<evidence type="ECO:0000256" key="1">
    <source>
        <dbReference type="ARBA" id="ARBA00004572"/>
    </source>
</evidence>
<evidence type="ECO:0000256" key="11">
    <source>
        <dbReference type="ARBA" id="ARBA00068548"/>
    </source>
</evidence>
<dbReference type="GO" id="GO:0030943">
    <property type="term" value="F:mitochondrion targeting sequence binding"/>
    <property type="evidence" value="ECO:0007669"/>
    <property type="project" value="TreeGrafter"/>
</dbReference>
<dbReference type="GO" id="GO:0005742">
    <property type="term" value="C:mitochondrial outer membrane translocase complex"/>
    <property type="evidence" value="ECO:0007669"/>
    <property type="project" value="UniProtKB-UniRule"/>
</dbReference>